<accession>A0ABP4B070</accession>
<evidence type="ECO:0000313" key="1">
    <source>
        <dbReference type="EMBL" id="GAA0943986.1"/>
    </source>
</evidence>
<gene>
    <name evidence="1" type="ORF">GCM10009559_41130</name>
</gene>
<comment type="caution">
    <text evidence="1">The sequence shown here is derived from an EMBL/GenBank/DDBJ whole genome shotgun (WGS) entry which is preliminary data.</text>
</comment>
<evidence type="ECO:0000313" key="2">
    <source>
        <dbReference type="Proteomes" id="UP001499967"/>
    </source>
</evidence>
<proteinExistence type="predicted"/>
<organism evidence="1 2">
    <name type="scientific">Pseudonocardia zijingensis</name>
    <dbReference type="NCBI Taxonomy" id="153376"/>
    <lineage>
        <taxon>Bacteria</taxon>
        <taxon>Bacillati</taxon>
        <taxon>Actinomycetota</taxon>
        <taxon>Actinomycetes</taxon>
        <taxon>Pseudonocardiales</taxon>
        <taxon>Pseudonocardiaceae</taxon>
        <taxon>Pseudonocardia</taxon>
    </lineage>
</organism>
<dbReference type="RefSeq" id="WP_343943109.1">
    <property type="nucleotide sequence ID" value="NZ_BAAAHP010000115.1"/>
</dbReference>
<keyword evidence="2" id="KW-1185">Reference proteome</keyword>
<dbReference type="Proteomes" id="UP001499967">
    <property type="component" value="Unassembled WGS sequence"/>
</dbReference>
<name>A0ABP4B070_9PSEU</name>
<sequence length="56" mass="5497">MTRVRLVATDADMKIGEGPEVTGTALALLLAVSGRHAVLGDLDGPRAGALAPSAGG</sequence>
<protein>
    <submittedName>
        <fullName evidence="1">Uncharacterized protein</fullName>
    </submittedName>
</protein>
<reference evidence="2" key="1">
    <citation type="journal article" date="2019" name="Int. J. Syst. Evol. Microbiol.">
        <title>The Global Catalogue of Microorganisms (GCM) 10K type strain sequencing project: providing services to taxonomists for standard genome sequencing and annotation.</title>
        <authorList>
            <consortium name="The Broad Institute Genomics Platform"/>
            <consortium name="The Broad Institute Genome Sequencing Center for Infectious Disease"/>
            <person name="Wu L."/>
            <person name="Ma J."/>
        </authorList>
    </citation>
    <scope>NUCLEOTIDE SEQUENCE [LARGE SCALE GENOMIC DNA]</scope>
    <source>
        <strain evidence="2">JCM 11117</strain>
    </source>
</reference>
<dbReference type="EMBL" id="BAAAHP010000115">
    <property type="protein sequence ID" value="GAA0943986.1"/>
    <property type="molecule type" value="Genomic_DNA"/>
</dbReference>